<dbReference type="AlphaFoldDB" id="A0A165T3C6"/>
<dbReference type="Proteomes" id="UP000076727">
    <property type="component" value="Unassembled WGS sequence"/>
</dbReference>
<sequence>MSEHHAQNVARGHKAAINNPNVSEEAKDNSRRALAELEGSENPEDFTASVGSHKSESYDAHKASELGNNNDSLRFQA</sequence>
<dbReference type="Pfam" id="PF10346">
    <property type="entry name" value="Con-6"/>
    <property type="match status" value="1"/>
</dbReference>
<evidence type="ECO:0008006" key="4">
    <source>
        <dbReference type="Google" id="ProtNLM"/>
    </source>
</evidence>
<dbReference type="PANTHER" id="PTHR36576:SF1">
    <property type="entry name" value="UPF0654 PROTEIN C11D3.01C-RELATED"/>
    <property type="match status" value="1"/>
</dbReference>
<proteinExistence type="predicted"/>
<feature type="region of interest" description="Disordered" evidence="1">
    <location>
        <begin position="1"/>
        <end position="77"/>
    </location>
</feature>
<evidence type="ECO:0000313" key="3">
    <source>
        <dbReference type="Proteomes" id="UP000076727"/>
    </source>
</evidence>
<protein>
    <recommendedName>
        <fullName evidence="4">Conidiation protein 6</fullName>
    </recommendedName>
</protein>
<evidence type="ECO:0000313" key="2">
    <source>
        <dbReference type="EMBL" id="KZT72875.1"/>
    </source>
</evidence>
<feature type="compositionally biased region" description="Polar residues" evidence="1">
    <location>
        <begin position="66"/>
        <end position="77"/>
    </location>
</feature>
<gene>
    <name evidence="2" type="ORF">DAEQUDRAFT_722497</name>
</gene>
<evidence type="ECO:0000256" key="1">
    <source>
        <dbReference type="SAM" id="MobiDB-lite"/>
    </source>
</evidence>
<reference evidence="2 3" key="1">
    <citation type="journal article" date="2016" name="Mol. Biol. Evol.">
        <title>Comparative Genomics of Early-Diverging Mushroom-Forming Fungi Provides Insights into the Origins of Lignocellulose Decay Capabilities.</title>
        <authorList>
            <person name="Nagy L.G."/>
            <person name="Riley R."/>
            <person name="Tritt A."/>
            <person name="Adam C."/>
            <person name="Daum C."/>
            <person name="Floudas D."/>
            <person name="Sun H."/>
            <person name="Yadav J.S."/>
            <person name="Pangilinan J."/>
            <person name="Larsson K.H."/>
            <person name="Matsuura K."/>
            <person name="Barry K."/>
            <person name="Labutti K."/>
            <person name="Kuo R."/>
            <person name="Ohm R.A."/>
            <person name="Bhattacharya S.S."/>
            <person name="Shirouzu T."/>
            <person name="Yoshinaga Y."/>
            <person name="Martin F.M."/>
            <person name="Grigoriev I.V."/>
            <person name="Hibbett D.S."/>
        </authorList>
    </citation>
    <scope>NUCLEOTIDE SEQUENCE [LARGE SCALE GENOMIC DNA]</scope>
    <source>
        <strain evidence="2 3">L-15889</strain>
    </source>
</reference>
<feature type="compositionally biased region" description="Basic and acidic residues" evidence="1">
    <location>
        <begin position="53"/>
        <end position="64"/>
    </location>
</feature>
<dbReference type="OrthoDB" id="5419162at2759"/>
<dbReference type="GO" id="GO:0005737">
    <property type="term" value="C:cytoplasm"/>
    <property type="evidence" value="ECO:0007669"/>
    <property type="project" value="TreeGrafter"/>
</dbReference>
<dbReference type="PANTHER" id="PTHR36576">
    <property type="entry name" value="UPF0654 PROTEIN C11D3.01C-RELATED"/>
    <property type="match status" value="1"/>
</dbReference>
<feature type="compositionally biased region" description="Basic and acidic residues" evidence="1">
    <location>
        <begin position="24"/>
        <end position="35"/>
    </location>
</feature>
<dbReference type="InterPro" id="IPR018824">
    <property type="entry name" value="Conidiation-specific_6"/>
</dbReference>
<keyword evidence="3" id="KW-1185">Reference proteome</keyword>
<accession>A0A165T3C6</accession>
<dbReference type="EMBL" id="KV429039">
    <property type="protein sequence ID" value="KZT72875.1"/>
    <property type="molecule type" value="Genomic_DNA"/>
</dbReference>
<name>A0A165T3C6_9APHY</name>
<organism evidence="2 3">
    <name type="scientific">Daedalea quercina L-15889</name>
    <dbReference type="NCBI Taxonomy" id="1314783"/>
    <lineage>
        <taxon>Eukaryota</taxon>
        <taxon>Fungi</taxon>
        <taxon>Dikarya</taxon>
        <taxon>Basidiomycota</taxon>
        <taxon>Agaricomycotina</taxon>
        <taxon>Agaricomycetes</taxon>
        <taxon>Polyporales</taxon>
        <taxon>Fomitopsis</taxon>
    </lineage>
</organism>
<dbReference type="InterPro" id="IPR052670">
    <property type="entry name" value="UPF0654_domain"/>
</dbReference>